<evidence type="ECO:0000313" key="3">
    <source>
        <dbReference type="Proteomes" id="UP001290861"/>
    </source>
</evidence>
<reference evidence="2 3" key="1">
    <citation type="journal article" date="2024" name="Appl. Environ. Microbiol.">
        <title>Pontiella agarivorans sp. nov., a novel marine anaerobic bacterium capable of degrading macroalgal polysaccharides and fixing nitrogen.</title>
        <authorList>
            <person name="Liu N."/>
            <person name="Kivenson V."/>
            <person name="Peng X."/>
            <person name="Cui Z."/>
            <person name="Lankiewicz T.S."/>
            <person name="Gosselin K.M."/>
            <person name="English C.J."/>
            <person name="Blair E.M."/>
            <person name="O'Malley M.A."/>
            <person name="Valentine D.L."/>
        </authorList>
    </citation>
    <scope>NUCLEOTIDE SEQUENCE [LARGE SCALE GENOMIC DNA]</scope>
    <source>
        <strain evidence="2 3">NLcol2</strain>
    </source>
</reference>
<gene>
    <name evidence="2" type="ORF">P9H32_11290</name>
</gene>
<dbReference type="Gene3D" id="2.40.30.10">
    <property type="entry name" value="Translation factors"/>
    <property type="match status" value="1"/>
</dbReference>
<feature type="domain" description="FAD-binding FR-type" evidence="1">
    <location>
        <begin position="6"/>
        <end position="101"/>
    </location>
</feature>
<accession>A0ABU5MYF1</accession>
<dbReference type="Pfam" id="PF00175">
    <property type="entry name" value="NAD_binding_1"/>
    <property type="match status" value="1"/>
</dbReference>
<dbReference type="SUPFAM" id="SSF63380">
    <property type="entry name" value="Riboflavin synthase domain-like"/>
    <property type="match status" value="1"/>
</dbReference>
<dbReference type="InterPro" id="IPR017938">
    <property type="entry name" value="Riboflavin_synthase-like_b-brl"/>
</dbReference>
<dbReference type="InterPro" id="IPR039261">
    <property type="entry name" value="FNR_nucleotide-bd"/>
</dbReference>
<keyword evidence="3" id="KW-1185">Reference proteome</keyword>
<evidence type="ECO:0000313" key="2">
    <source>
        <dbReference type="EMBL" id="MDZ8119208.1"/>
    </source>
</evidence>
<proteinExistence type="predicted"/>
<dbReference type="EMBL" id="JARVCO010000010">
    <property type="protein sequence ID" value="MDZ8119208.1"/>
    <property type="molecule type" value="Genomic_DNA"/>
</dbReference>
<comment type="caution">
    <text evidence="2">The sequence shown here is derived from an EMBL/GenBank/DDBJ whole genome shotgun (WGS) entry which is preliminary data.</text>
</comment>
<dbReference type="PANTHER" id="PTHR47354:SF5">
    <property type="entry name" value="PROTEIN RFBI"/>
    <property type="match status" value="1"/>
</dbReference>
<dbReference type="PROSITE" id="PS51384">
    <property type="entry name" value="FAD_FR"/>
    <property type="match status" value="1"/>
</dbReference>
<evidence type="ECO:0000259" key="1">
    <source>
        <dbReference type="PROSITE" id="PS51384"/>
    </source>
</evidence>
<dbReference type="RefSeq" id="WP_322608994.1">
    <property type="nucleotide sequence ID" value="NZ_JARVCO010000010.1"/>
</dbReference>
<protein>
    <recommendedName>
        <fullName evidence="1">FAD-binding FR-type domain-containing protein</fullName>
    </recommendedName>
</protein>
<dbReference type="Gene3D" id="3.40.50.80">
    <property type="entry name" value="Nucleotide-binding domain of ferredoxin-NADP reductase (FNR) module"/>
    <property type="match status" value="1"/>
</dbReference>
<dbReference type="InterPro" id="IPR050415">
    <property type="entry name" value="MRET"/>
</dbReference>
<dbReference type="InterPro" id="IPR017927">
    <property type="entry name" value="FAD-bd_FR_type"/>
</dbReference>
<sequence length="220" mass="24871">MSAQRTELRRVQLTLHEQISPGVFVIGFIRENDFIPGQAIKLGIDEIHPPRIYSICSGNDDDELCVLFNIKEDGFLTPRLAKLTVGDTVFASAPYGTFFGTEEPAWWIATGTGIAPFRAMLRSGMGKNKKLVHGVRKLHQFYFRKELTEGLGENYHCCCSAEMMSGIHPGRVTSFLDKRHDLSGDWKYYICGQAQMAVETRDLLIEKGIPFENIVTEIYF</sequence>
<dbReference type="Proteomes" id="UP001290861">
    <property type="component" value="Unassembled WGS sequence"/>
</dbReference>
<organism evidence="2 3">
    <name type="scientific">Pontiella agarivorans</name>
    <dbReference type="NCBI Taxonomy" id="3038953"/>
    <lineage>
        <taxon>Bacteria</taxon>
        <taxon>Pseudomonadati</taxon>
        <taxon>Kiritimatiellota</taxon>
        <taxon>Kiritimatiellia</taxon>
        <taxon>Kiritimatiellales</taxon>
        <taxon>Pontiellaceae</taxon>
        <taxon>Pontiella</taxon>
    </lineage>
</organism>
<name>A0ABU5MYF1_9BACT</name>
<dbReference type="SUPFAM" id="SSF52343">
    <property type="entry name" value="Ferredoxin reductase-like, C-terminal NADP-linked domain"/>
    <property type="match status" value="1"/>
</dbReference>
<dbReference type="PANTHER" id="PTHR47354">
    <property type="entry name" value="NADH OXIDOREDUCTASE HCR"/>
    <property type="match status" value="1"/>
</dbReference>
<dbReference type="InterPro" id="IPR001433">
    <property type="entry name" value="OxRdtase_FAD/NAD-bd"/>
</dbReference>